<dbReference type="EMBL" id="JBFNFH010000019">
    <property type="protein sequence ID" value="MFM1525461.1"/>
    <property type="molecule type" value="Genomic_DNA"/>
</dbReference>
<evidence type="ECO:0008006" key="4">
    <source>
        <dbReference type="Google" id="ProtNLM"/>
    </source>
</evidence>
<protein>
    <recommendedName>
        <fullName evidence="4">Lipoprotein</fullName>
    </recommendedName>
</protein>
<dbReference type="RefSeq" id="WP_408104843.1">
    <property type="nucleotide sequence ID" value="NZ_JBFNFH010000019.1"/>
</dbReference>
<sequence length="219" mass="25203">MKKKNFILLVTFIFLLTACVGNKEVTTDQTSSATGKFDSKNLKGVTEADLQFGKLRNENAKNSKNEKKDENIIVKDVRTGVIKFLEDQFSTENIKKFDNNIRYYVNNKSKSIIFNGNANHIVNGVGYDYRIDISLKTNFNTIEEFFNDLRNKDSSLKTVEVKNIGKVFVKNNNGNNFSSVAYFAYQYNENIYEIKISSEFLSIPEVLLLSEIFYEKIEK</sequence>
<dbReference type="Proteomes" id="UP001629536">
    <property type="component" value="Unassembled WGS sequence"/>
</dbReference>
<gene>
    <name evidence="2" type="ORF">ABGF40_07295</name>
</gene>
<evidence type="ECO:0000256" key="1">
    <source>
        <dbReference type="SAM" id="SignalP"/>
    </source>
</evidence>
<dbReference type="PROSITE" id="PS51257">
    <property type="entry name" value="PROKAR_LIPOPROTEIN"/>
    <property type="match status" value="1"/>
</dbReference>
<evidence type="ECO:0000313" key="2">
    <source>
        <dbReference type="EMBL" id="MFM1525461.1"/>
    </source>
</evidence>
<feature type="signal peptide" evidence="1">
    <location>
        <begin position="1"/>
        <end position="23"/>
    </location>
</feature>
<feature type="chain" id="PRO_5047189277" description="Lipoprotein" evidence="1">
    <location>
        <begin position="24"/>
        <end position="219"/>
    </location>
</feature>
<proteinExistence type="predicted"/>
<evidence type="ECO:0000313" key="3">
    <source>
        <dbReference type="Proteomes" id="UP001629536"/>
    </source>
</evidence>
<reference evidence="2 3" key="1">
    <citation type="journal article" date="2024" name="Front. Microbiol.">
        <title>Pangenomic and biochemical analyses of Helcococcus ovis reveal widespread tetracycline resistance and a novel bacterial species, Helcococcus bovis.</title>
        <authorList>
            <person name="Cunha F."/>
            <person name="Zhai Y."/>
            <person name="Casaro S."/>
            <person name="Jones K.L."/>
            <person name="Hernandez M."/>
            <person name="Bisinotto R.S."/>
            <person name="Kariyawasam S."/>
            <person name="Brown M.B."/>
            <person name="Phillips A."/>
            <person name="Jeong K.C."/>
            <person name="Galvao K.N."/>
        </authorList>
    </citation>
    <scope>NUCLEOTIDE SEQUENCE [LARGE SCALE GENOMIC DNA]</scope>
    <source>
        <strain evidence="2 3">KG197</strain>
    </source>
</reference>
<keyword evidence="1" id="KW-0732">Signal</keyword>
<comment type="caution">
    <text evidence="2">The sequence shown here is derived from an EMBL/GenBank/DDBJ whole genome shotgun (WGS) entry which is preliminary data.</text>
</comment>
<keyword evidence="3" id="KW-1185">Reference proteome</keyword>
<accession>A0ABW9F975</accession>
<name>A0ABW9F975_9FIRM</name>
<organism evidence="2 3">
    <name type="scientific">Helcococcus bovis</name>
    <dbReference type="NCBI Taxonomy" id="3153252"/>
    <lineage>
        <taxon>Bacteria</taxon>
        <taxon>Bacillati</taxon>
        <taxon>Bacillota</taxon>
        <taxon>Tissierellia</taxon>
        <taxon>Tissierellales</taxon>
        <taxon>Peptoniphilaceae</taxon>
        <taxon>Helcococcus</taxon>
    </lineage>
</organism>